<dbReference type="OrthoDB" id="5290997at2"/>
<dbReference type="STRING" id="391936.S7S_13480"/>
<organism evidence="12 13">
    <name type="scientific">Isoalcanivorax pacificus W11-5</name>
    <dbReference type="NCBI Taxonomy" id="391936"/>
    <lineage>
        <taxon>Bacteria</taxon>
        <taxon>Pseudomonadati</taxon>
        <taxon>Pseudomonadota</taxon>
        <taxon>Gammaproteobacteria</taxon>
        <taxon>Oceanospirillales</taxon>
        <taxon>Alcanivoracaceae</taxon>
        <taxon>Isoalcanivorax</taxon>
    </lineage>
</organism>
<comment type="domain">
    <text evidence="9">The HXXXXD motif is essential for acyltransferase activity and may constitute the binding site for the phosphate moiety of the glycerol-3-phosphate.</text>
</comment>
<evidence type="ECO:0000313" key="13">
    <source>
        <dbReference type="Proteomes" id="UP000006764"/>
    </source>
</evidence>
<comment type="similarity">
    <text evidence="4 9">Belongs to the 1-acyl-sn-glycerol-3-phosphate acyltransferase family.</text>
</comment>
<dbReference type="EMBL" id="CP004387">
    <property type="protein sequence ID" value="AJD49108.1"/>
    <property type="molecule type" value="Genomic_DNA"/>
</dbReference>
<evidence type="ECO:0000256" key="10">
    <source>
        <dbReference type="SAM" id="Phobius"/>
    </source>
</evidence>
<evidence type="ECO:0000256" key="9">
    <source>
        <dbReference type="RuleBase" id="RU361267"/>
    </source>
</evidence>
<keyword evidence="10" id="KW-0812">Transmembrane</keyword>
<reference evidence="12 13" key="1">
    <citation type="journal article" date="2012" name="J. Bacteriol.">
        <title>Genome sequence of an alkane-degrading bacterium, Alcanivorax pacificus type strain W11-5, isolated from deep sea sediment.</title>
        <authorList>
            <person name="Lai Q."/>
            <person name="Shao Z."/>
        </authorList>
    </citation>
    <scope>NUCLEOTIDE SEQUENCE [LARGE SCALE GENOMIC DNA]</scope>
    <source>
        <strain evidence="12 13">W11-5</strain>
    </source>
</reference>
<keyword evidence="9" id="KW-1208">Phospholipid metabolism</keyword>
<dbReference type="CDD" id="cd07989">
    <property type="entry name" value="LPLAT_AGPAT-like"/>
    <property type="match status" value="1"/>
</dbReference>
<dbReference type="InterPro" id="IPR004552">
    <property type="entry name" value="AGP_acyltrans"/>
</dbReference>
<dbReference type="PANTHER" id="PTHR10434">
    <property type="entry name" value="1-ACYL-SN-GLYCEROL-3-PHOSPHATE ACYLTRANSFERASE"/>
    <property type="match status" value="1"/>
</dbReference>
<accession>A0A0B4XRN2</accession>
<evidence type="ECO:0000256" key="1">
    <source>
        <dbReference type="ARBA" id="ARBA00001141"/>
    </source>
</evidence>
<evidence type="ECO:0000313" key="12">
    <source>
        <dbReference type="EMBL" id="AJD49108.1"/>
    </source>
</evidence>
<keyword evidence="9" id="KW-0594">Phospholipid biosynthesis</keyword>
<dbReference type="RefSeq" id="WP_008734214.1">
    <property type="nucleotide sequence ID" value="NZ_CP004387.1"/>
</dbReference>
<comment type="pathway">
    <text evidence="3">Lipid metabolism.</text>
</comment>
<dbReference type="HOGENOM" id="CLU_027938_6_3_6"/>
<dbReference type="GO" id="GO:0006654">
    <property type="term" value="P:phosphatidic acid biosynthetic process"/>
    <property type="evidence" value="ECO:0007669"/>
    <property type="project" value="TreeGrafter"/>
</dbReference>
<evidence type="ECO:0000256" key="4">
    <source>
        <dbReference type="ARBA" id="ARBA00008655"/>
    </source>
</evidence>
<dbReference type="Proteomes" id="UP000006764">
    <property type="component" value="Chromosome"/>
</dbReference>
<dbReference type="EC" id="2.3.1.51" evidence="5 9"/>
<dbReference type="NCBIfam" id="TIGR00530">
    <property type="entry name" value="AGP_acyltrn"/>
    <property type="match status" value="1"/>
</dbReference>
<dbReference type="Pfam" id="PF01553">
    <property type="entry name" value="Acyltransferase"/>
    <property type="match status" value="1"/>
</dbReference>
<keyword evidence="10" id="KW-0472">Membrane</keyword>
<keyword evidence="9" id="KW-0443">Lipid metabolism</keyword>
<keyword evidence="10" id="KW-1133">Transmembrane helix</keyword>
<evidence type="ECO:0000256" key="5">
    <source>
        <dbReference type="ARBA" id="ARBA00013211"/>
    </source>
</evidence>
<sequence length="247" mass="26860">MPRLLYTLYIWLVFVPAMLIITLAMGLLCLASAPFIGPRQAGRLCAVPWARAGLLLSGVSVSVEGQAHARPGQSYVIVANHLSHFDIWVLYGYLGMDIRWVAKQEVRRIPIVGISCVALGHIFIDRSHPDRAIASLRAAQQQVSHGTCILFFPEGTRSRDGQPRAFKKGAFRMAADLGLPVLPITLSGTRDVLPADSLHLSPGHAHICIHPPIAARGNSDEAVEALLQESRERIISGQSRSDAIIAQ</sequence>
<evidence type="ECO:0000256" key="2">
    <source>
        <dbReference type="ARBA" id="ARBA00004728"/>
    </source>
</evidence>
<keyword evidence="8 9" id="KW-0012">Acyltransferase</keyword>
<dbReference type="AlphaFoldDB" id="A0A0B4XRN2"/>
<keyword evidence="7 9" id="KW-0808">Transferase</keyword>
<protein>
    <recommendedName>
        <fullName evidence="6 9">1-acyl-sn-glycerol-3-phosphate acyltransferase</fullName>
        <ecNumber evidence="5 9">2.3.1.51</ecNumber>
    </recommendedName>
</protein>
<keyword evidence="9" id="KW-0444">Lipid biosynthesis</keyword>
<gene>
    <name evidence="12" type="ORF">S7S_13480</name>
</gene>
<keyword evidence="13" id="KW-1185">Reference proteome</keyword>
<dbReference type="PANTHER" id="PTHR10434:SF66">
    <property type="entry name" value="PHOSPHOLIPID_GLYCEROL ACYLTRANSFERASE DOMAIN-CONTAINING PROTEIN"/>
    <property type="match status" value="1"/>
</dbReference>
<evidence type="ECO:0000256" key="8">
    <source>
        <dbReference type="ARBA" id="ARBA00023315"/>
    </source>
</evidence>
<dbReference type="SMART" id="SM00563">
    <property type="entry name" value="PlsC"/>
    <property type="match status" value="1"/>
</dbReference>
<dbReference type="GO" id="GO:0016020">
    <property type="term" value="C:membrane"/>
    <property type="evidence" value="ECO:0007669"/>
    <property type="project" value="InterPro"/>
</dbReference>
<evidence type="ECO:0000256" key="3">
    <source>
        <dbReference type="ARBA" id="ARBA00005189"/>
    </source>
</evidence>
<feature type="domain" description="Phospholipid/glycerol acyltransferase" evidence="11">
    <location>
        <begin position="75"/>
        <end position="189"/>
    </location>
</feature>
<evidence type="ECO:0000259" key="11">
    <source>
        <dbReference type="SMART" id="SM00563"/>
    </source>
</evidence>
<name>A0A0B4XRN2_9GAMM</name>
<dbReference type="InterPro" id="IPR002123">
    <property type="entry name" value="Plipid/glycerol_acylTrfase"/>
</dbReference>
<evidence type="ECO:0000256" key="7">
    <source>
        <dbReference type="ARBA" id="ARBA00022679"/>
    </source>
</evidence>
<dbReference type="GO" id="GO:0003841">
    <property type="term" value="F:1-acylglycerol-3-phosphate O-acyltransferase activity"/>
    <property type="evidence" value="ECO:0007669"/>
    <property type="project" value="UniProtKB-UniRule"/>
</dbReference>
<dbReference type="GO" id="GO:0016024">
    <property type="term" value="P:CDP-diacylglycerol biosynthetic process"/>
    <property type="evidence" value="ECO:0007669"/>
    <property type="project" value="UniProtKB-UniPathway"/>
</dbReference>
<feature type="transmembrane region" description="Helical" evidence="10">
    <location>
        <begin position="6"/>
        <end position="32"/>
    </location>
</feature>
<dbReference type="SUPFAM" id="SSF69593">
    <property type="entry name" value="Glycerol-3-phosphate (1)-acyltransferase"/>
    <property type="match status" value="1"/>
</dbReference>
<evidence type="ECO:0000256" key="6">
    <source>
        <dbReference type="ARBA" id="ARBA00016139"/>
    </source>
</evidence>
<proteinExistence type="inferred from homology"/>
<comment type="pathway">
    <text evidence="2">Phospholipid metabolism; CDP-diacylglycerol biosynthesis; CDP-diacylglycerol from sn-glycerol 3-phosphate: step 2/3.</text>
</comment>
<dbReference type="KEGG" id="apac:S7S_13480"/>
<comment type="catalytic activity">
    <reaction evidence="1 9">
        <text>a 1-acyl-sn-glycero-3-phosphate + an acyl-CoA = a 1,2-diacyl-sn-glycero-3-phosphate + CoA</text>
        <dbReference type="Rhea" id="RHEA:19709"/>
        <dbReference type="ChEBI" id="CHEBI:57287"/>
        <dbReference type="ChEBI" id="CHEBI:57970"/>
        <dbReference type="ChEBI" id="CHEBI:58342"/>
        <dbReference type="ChEBI" id="CHEBI:58608"/>
        <dbReference type="EC" id="2.3.1.51"/>
    </reaction>
</comment>
<dbReference type="UniPathway" id="UPA00557">
    <property type="reaction ID" value="UER00613"/>
</dbReference>